<keyword evidence="1" id="KW-0472">Membrane</keyword>
<organism evidence="2 3">
    <name type="scientific">Nocardia jiangsuensis</name>
    <dbReference type="NCBI Taxonomy" id="1691563"/>
    <lineage>
        <taxon>Bacteria</taxon>
        <taxon>Bacillati</taxon>
        <taxon>Actinomycetota</taxon>
        <taxon>Actinomycetes</taxon>
        <taxon>Mycobacteriales</taxon>
        <taxon>Nocardiaceae</taxon>
        <taxon>Nocardia</taxon>
    </lineage>
</organism>
<keyword evidence="3" id="KW-1185">Reference proteome</keyword>
<dbReference type="Proteomes" id="UP001595696">
    <property type="component" value="Unassembled WGS sequence"/>
</dbReference>
<protein>
    <submittedName>
        <fullName evidence="2">DUF6069 family protein</fullName>
    </submittedName>
</protein>
<keyword evidence="1" id="KW-0812">Transmembrane</keyword>
<evidence type="ECO:0000313" key="3">
    <source>
        <dbReference type="Proteomes" id="UP001595696"/>
    </source>
</evidence>
<sequence length="147" mass="14991">MTTTSTTPSRVPALSRPVAVLGPTVAAVVANLIIWAIAKAAGVNFEATNNGEVGEVPASGIVFITAAPMLVGLTVAVLLAYRWPGILRVAEIVGSVLAILTIGLTIAADFDLSSTIALALMHVTLVPAIVIGLEGLRRKLAEQGKAA</sequence>
<evidence type="ECO:0000256" key="1">
    <source>
        <dbReference type="SAM" id="Phobius"/>
    </source>
</evidence>
<feature type="transmembrane region" description="Helical" evidence="1">
    <location>
        <begin position="18"/>
        <end position="38"/>
    </location>
</feature>
<keyword evidence="1" id="KW-1133">Transmembrane helix</keyword>
<gene>
    <name evidence="2" type="ORF">ACFO0B_20515</name>
</gene>
<feature type="transmembrane region" description="Helical" evidence="1">
    <location>
        <begin position="58"/>
        <end position="80"/>
    </location>
</feature>
<dbReference type="RefSeq" id="WP_378614132.1">
    <property type="nucleotide sequence ID" value="NZ_JBHSAX010000017.1"/>
</dbReference>
<accession>A0ABV8DWQ2</accession>
<feature type="transmembrane region" description="Helical" evidence="1">
    <location>
        <begin position="92"/>
        <end position="110"/>
    </location>
</feature>
<proteinExistence type="predicted"/>
<reference evidence="3" key="1">
    <citation type="journal article" date="2019" name="Int. J. Syst. Evol. Microbiol.">
        <title>The Global Catalogue of Microorganisms (GCM) 10K type strain sequencing project: providing services to taxonomists for standard genome sequencing and annotation.</title>
        <authorList>
            <consortium name="The Broad Institute Genomics Platform"/>
            <consortium name="The Broad Institute Genome Sequencing Center for Infectious Disease"/>
            <person name="Wu L."/>
            <person name="Ma J."/>
        </authorList>
    </citation>
    <scope>NUCLEOTIDE SEQUENCE [LARGE SCALE GENOMIC DNA]</scope>
    <source>
        <strain evidence="3">CGMCC 4.7330</strain>
    </source>
</reference>
<comment type="caution">
    <text evidence="2">The sequence shown here is derived from an EMBL/GenBank/DDBJ whole genome shotgun (WGS) entry which is preliminary data.</text>
</comment>
<evidence type="ECO:0000313" key="2">
    <source>
        <dbReference type="EMBL" id="MFC3964373.1"/>
    </source>
</evidence>
<feature type="transmembrane region" description="Helical" evidence="1">
    <location>
        <begin position="116"/>
        <end position="136"/>
    </location>
</feature>
<dbReference type="EMBL" id="JBHSAX010000017">
    <property type="protein sequence ID" value="MFC3964373.1"/>
    <property type="molecule type" value="Genomic_DNA"/>
</dbReference>
<name>A0ABV8DWQ2_9NOCA</name>
<dbReference type="Pfam" id="PF19545">
    <property type="entry name" value="DUF6069"/>
    <property type="match status" value="1"/>
</dbReference>
<dbReference type="InterPro" id="IPR045713">
    <property type="entry name" value="DUF6069"/>
</dbReference>